<dbReference type="GO" id="GO:0019543">
    <property type="term" value="P:propionate catabolic process"/>
    <property type="evidence" value="ECO:0007669"/>
    <property type="project" value="InterPro"/>
</dbReference>
<protein>
    <recommendedName>
        <fullName evidence="7">Propionate kinase</fullName>
        <ecNumber evidence="7">2.7.2.15</ecNumber>
    </recommendedName>
</protein>
<dbReference type="HAMAP" id="MF_01882">
    <property type="entry name" value="Propion_kin_subfam2"/>
    <property type="match status" value="1"/>
</dbReference>
<comment type="pathway">
    <text evidence="1">Polyol metabolism; 1,2-propanediol degradation.</text>
</comment>
<comment type="catalytic activity">
    <reaction evidence="7">
        <text>propanoate + ATP = propanoyl phosphate + ADP</text>
        <dbReference type="Rhea" id="RHEA:23148"/>
        <dbReference type="ChEBI" id="CHEBI:17272"/>
        <dbReference type="ChEBI" id="CHEBI:30616"/>
        <dbReference type="ChEBI" id="CHEBI:58933"/>
        <dbReference type="ChEBI" id="CHEBI:456216"/>
        <dbReference type="EC" id="2.7.2.15"/>
    </reaction>
</comment>
<evidence type="ECO:0000313" key="9">
    <source>
        <dbReference type="Proteomes" id="UP000048841"/>
    </source>
</evidence>
<dbReference type="EC" id="2.7.2.15" evidence="7"/>
<dbReference type="NCBIfam" id="TIGR00016">
    <property type="entry name" value="ackA"/>
    <property type="match status" value="1"/>
</dbReference>
<dbReference type="InterPro" id="IPR043129">
    <property type="entry name" value="ATPase_NBD"/>
</dbReference>
<dbReference type="AlphaFoldDB" id="A0A0E1NBT8"/>
<proteinExistence type="inferred from homology"/>
<evidence type="ECO:0000256" key="4">
    <source>
        <dbReference type="ARBA" id="ARBA00022741"/>
    </source>
</evidence>
<keyword evidence="3 7" id="KW-0808">Transferase</keyword>
<evidence type="ECO:0000313" key="8">
    <source>
        <dbReference type="EMBL" id="CFQ58446.1"/>
    </source>
</evidence>
<name>A0A0E1NBT8_YEREN</name>
<dbReference type="NCBIfam" id="NF009063">
    <property type="entry name" value="PRK12397.1"/>
    <property type="match status" value="1"/>
</dbReference>
<comment type="subcellular location">
    <subcellularLocation>
        <location evidence="7">Cytoplasm</location>
    </subcellularLocation>
</comment>
<dbReference type="GO" id="GO:0008980">
    <property type="term" value="F:propionate kinase activity"/>
    <property type="evidence" value="ECO:0007669"/>
    <property type="project" value="UniProtKB-UniRule"/>
</dbReference>
<dbReference type="PANTHER" id="PTHR21060:SF15">
    <property type="entry name" value="ACETATE KINASE-RELATED"/>
    <property type="match status" value="1"/>
</dbReference>
<dbReference type="GO" id="GO:0006083">
    <property type="term" value="P:acetate metabolic process"/>
    <property type="evidence" value="ECO:0007669"/>
    <property type="project" value="TreeGrafter"/>
</dbReference>
<dbReference type="RefSeq" id="WP_013649637.1">
    <property type="nucleotide sequence ID" value="NZ_CGBR01000006.1"/>
</dbReference>
<dbReference type="KEGG" id="yet:CH48_3134"/>
<evidence type="ECO:0000256" key="7">
    <source>
        <dbReference type="HAMAP-Rule" id="MF_01882"/>
    </source>
</evidence>
<dbReference type="Proteomes" id="UP000048841">
    <property type="component" value="Unassembled WGS sequence"/>
</dbReference>
<dbReference type="GO" id="GO:0005524">
    <property type="term" value="F:ATP binding"/>
    <property type="evidence" value="ECO:0007669"/>
    <property type="project" value="UniProtKB-KW"/>
</dbReference>
<dbReference type="PATRIC" id="fig|630.129.peg.1488"/>
<dbReference type="GO" id="GO:0008776">
    <property type="term" value="F:acetate kinase activity"/>
    <property type="evidence" value="ECO:0007669"/>
    <property type="project" value="TreeGrafter"/>
</dbReference>
<dbReference type="Pfam" id="PF00871">
    <property type="entry name" value="Acetate_kinase"/>
    <property type="match status" value="1"/>
</dbReference>
<dbReference type="InterPro" id="IPR000890">
    <property type="entry name" value="Aliphatic_acid_kin_short-chain"/>
</dbReference>
<dbReference type="PRINTS" id="PR00471">
    <property type="entry name" value="ACETATEKNASE"/>
</dbReference>
<dbReference type="HAMAP" id="MF_00020">
    <property type="entry name" value="Acetate_kinase"/>
    <property type="match status" value="1"/>
</dbReference>
<keyword evidence="6 7" id="KW-0067">ATP-binding</keyword>
<dbReference type="GO" id="GO:0051144">
    <property type="term" value="P:1,2-propanediol catabolic process"/>
    <property type="evidence" value="ECO:0007669"/>
    <property type="project" value="UniProtKB-UniPathway"/>
</dbReference>
<reference evidence="8 9" key="1">
    <citation type="submission" date="2015-03" db="EMBL/GenBank/DDBJ databases">
        <authorList>
            <person name="Murphy D."/>
        </authorList>
    </citation>
    <scope>NUCLEOTIDE SEQUENCE [LARGE SCALE GENOMIC DNA]</scope>
    <source>
        <strain evidence="8 9">IP26249</strain>
    </source>
</reference>
<evidence type="ECO:0000256" key="5">
    <source>
        <dbReference type="ARBA" id="ARBA00022777"/>
    </source>
</evidence>
<comment type="similarity">
    <text evidence="7">Belongs to the acetokinase family. PduW subfamily.</text>
</comment>
<dbReference type="PROSITE" id="PS01076">
    <property type="entry name" value="ACETATE_KINASE_2"/>
    <property type="match status" value="1"/>
</dbReference>
<dbReference type="PANTHER" id="PTHR21060">
    <property type="entry name" value="ACETATE KINASE"/>
    <property type="match status" value="1"/>
</dbReference>
<dbReference type="GO" id="GO:0005737">
    <property type="term" value="C:cytoplasm"/>
    <property type="evidence" value="ECO:0007669"/>
    <property type="project" value="UniProtKB-SubCell"/>
</dbReference>
<accession>A0A0E1NBT8</accession>
<dbReference type="UniPathway" id="UPA00621"/>
<organism evidence="8 9">
    <name type="scientific">Yersinia enterocolitica</name>
    <dbReference type="NCBI Taxonomy" id="630"/>
    <lineage>
        <taxon>Bacteria</taxon>
        <taxon>Pseudomonadati</taxon>
        <taxon>Pseudomonadota</taxon>
        <taxon>Gammaproteobacteria</taxon>
        <taxon>Enterobacterales</taxon>
        <taxon>Yersiniaceae</taxon>
        <taxon>Yersinia</taxon>
    </lineage>
</organism>
<evidence type="ECO:0000256" key="6">
    <source>
        <dbReference type="ARBA" id="ARBA00022840"/>
    </source>
</evidence>
<dbReference type="InterPro" id="IPR023865">
    <property type="entry name" value="Aliphatic_acid_kinase_CS"/>
</dbReference>
<dbReference type="CDD" id="cd24010">
    <property type="entry name" value="ASKHA_NBD_AcK_PK"/>
    <property type="match status" value="1"/>
</dbReference>
<evidence type="ECO:0000256" key="1">
    <source>
        <dbReference type="ARBA" id="ARBA00004836"/>
    </source>
</evidence>
<dbReference type="Gene3D" id="3.30.420.40">
    <property type="match status" value="2"/>
</dbReference>
<dbReference type="PIRSF" id="PIRSF000722">
    <property type="entry name" value="Acetate_prop_kin"/>
    <property type="match status" value="1"/>
</dbReference>
<dbReference type="EMBL" id="CGBR01000006">
    <property type="protein sequence ID" value="CFQ58446.1"/>
    <property type="molecule type" value="Genomic_DNA"/>
</dbReference>
<dbReference type="SUPFAM" id="SSF53067">
    <property type="entry name" value="Actin-like ATPase domain"/>
    <property type="match status" value="2"/>
</dbReference>
<gene>
    <name evidence="7 8" type="primary">pduW</name>
    <name evidence="8" type="ORF">ERS137941_01304</name>
</gene>
<dbReference type="InterPro" id="IPR024896">
    <property type="entry name" value="Propionate_kinase_PduW"/>
</dbReference>
<sequence>MPGKIMAINAGSSSLKFQLFSMLNEQTGQHHEQVLCQGLIERIGMDDAIFNLRVGDVQWRETLPIADCRQGAEHLLRALIEHNIIDSLDEIIGVGHRVAHGGETFADSVLITPPVLDKIEQLGTLAPLHNPVNALGIRVFQLALPHASAVAVFDTAFHQTLSQTSYLYPLPWRYYEELGIRRYGFHGTSHKYVSAVCAERMGQPLAALRIVSCHLGNGSSICAIGHGKSVNTSMGFTPQAGVMMGTRSGDIDPSILPFIQQTEGKSAVEINHLINNQSGLLGISGISHDYRDVEQAADNGNRRAALALELFAERIRAVIGSYIVQLGGIDALIFTGGIGENSRSARQQICRELTFLGIELDQEKNIRNQFFIQQDATPVQIAIVNTNEELMIARDVLRVALNLPVQPALATQ</sequence>
<evidence type="ECO:0000256" key="2">
    <source>
        <dbReference type="ARBA" id="ARBA00022490"/>
    </source>
</evidence>
<keyword evidence="4 7" id="KW-0547">Nucleotide-binding</keyword>
<keyword evidence="2 7" id="KW-0963">Cytoplasm</keyword>
<evidence type="ECO:0000256" key="3">
    <source>
        <dbReference type="ARBA" id="ARBA00022679"/>
    </source>
</evidence>
<dbReference type="PROSITE" id="PS01075">
    <property type="entry name" value="ACETATE_KINASE_1"/>
    <property type="match status" value="1"/>
</dbReference>
<keyword evidence="5 7" id="KW-0418">Kinase</keyword>
<dbReference type="InterPro" id="IPR004372">
    <property type="entry name" value="Ac/propionate_kinase"/>
</dbReference>